<comment type="caution">
    <text evidence="2">The sequence shown here is derived from an EMBL/GenBank/DDBJ whole genome shotgun (WGS) entry which is preliminary data.</text>
</comment>
<evidence type="ECO:0000256" key="1">
    <source>
        <dbReference type="SAM" id="SignalP"/>
    </source>
</evidence>
<feature type="chain" id="PRO_5045910255" description="Small secreted protein" evidence="1">
    <location>
        <begin position="22"/>
        <end position="162"/>
    </location>
</feature>
<keyword evidence="1" id="KW-0732">Signal</keyword>
<protein>
    <recommendedName>
        <fullName evidence="4">Small secreted protein</fullName>
    </recommendedName>
</protein>
<gene>
    <name evidence="2" type="ORF">BJX66DRAFT_292531</name>
</gene>
<evidence type="ECO:0008006" key="4">
    <source>
        <dbReference type="Google" id="ProtNLM"/>
    </source>
</evidence>
<feature type="signal peptide" evidence="1">
    <location>
        <begin position="1"/>
        <end position="21"/>
    </location>
</feature>
<proteinExistence type="predicted"/>
<sequence length="162" mass="16917">MQLSLTTLLLAALTYTSTTLAAPAPAAAAAPSPATTKSMMVANTSWTISSLQRICNPPNTKCTWTFGITTGPVSESNTTSTNCTYIVEGSPASQTDGGPAHCGNYTISSGWSGQFGADAGFTTLSVVNEETRQIVWPAYTDKQLEKGEVVSPDQSYTPSVLP</sequence>
<keyword evidence="3" id="KW-1185">Reference proteome</keyword>
<organism evidence="2 3">
    <name type="scientific">Aspergillus keveii</name>
    <dbReference type="NCBI Taxonomy" id="714993"/>
    <lineage>
        <taxon>Eukaryota</taxon>
        <taxon>Fungi</taxon>
        <taxon>Dikarya</taxon>
        <taxon>Ascomycota</taxon>
        <taxon>Pezizomycotina</taxon>
        <taxon>Eurotiomycetes</taxon>
        <taxon>Eurotiomycetidae</taxon>
        <taxon>Eurotiales</taxon>
        <taxon>Aspergillaceae</taxon>
        <taxon>Aspergillus</taxon>
        <taxon>Aspergillus subgen. Nidulantes</taxon>
    </lineage>
</organism>
<reference evidence="2 3" key="1">
    <citation type="submission" date="2024-07" db="EMBL/GenBank/DDBJ databases">
        <title>Section-level genome sequencing and comparative genomics of Aspergillus sections Usti and Cavernicolus.</title>
        <authorList>
            <consortium name="Lawrence Berkeley National Laboratory"/>
            <person name="Nybo J.L."/>
            <person name="Vesth T.C."/>
            <person name="Theobald S."/>
            <person name="Frisvad J.C."/>
            <person name="Larsen T.O."/>
            <person name="Kjaerboelling I."/>
            <person name="Rothschild-Mancinelli K."/>
            <person name="Lyhne E.K."/>
            <person name="Kogle M.E."/>
            <person name="Barry K."/>
            <person name="Clum A."/>
            <person name="Na H."/>
            <person name="Ledsgaard L."/>
            <person name="Lin J."/>
            <person name="Lipzen A."/>
            <person name="Kuo A."/>
            <person name="Riley R."/>
            <person name="Mondo S."/>
            <person name="Labutti K."/>
            <person name="Haridas S."/>
            <person name="Pangalinan J."/>
            <person name="Salamov A.A."/>
            <person name="Simmons B.A."/>
            <person name="Magnuson J.K."/>
            <person name="Chen J."/>
            <person name="Drula E."/>
            <person name="Henrissat B."/>
            <person name="Wiebenga A."/>
            <person name="Lubbers R.J."/>
            <person name="Gomes A.C."/>
            <person name="Makela M.R."/>
            <person name="Stajich J."/>
            <person name="Grigoriev I.V."/>
            <person name="Mortensen U.H."/>
            <person name="De Vries R.P."/>
            <person name="Baker S.E."/>
            <person name="Andersen M.R."/>
        </authorList>
    </citation>
    <scope>NUCLEOTIDE SEQUENCE [LARGE SCALE GENOMIC DNA]</scope>
    <source>
        <strain evidence="2 3">CBS 209.92</strain>
    </source>
</reference>
<evidence type="ECO:0000313" key="2">
    <source>
        <dbReference type="EMBL" id="KAL2799727.1"/>
    </source>
</evidence>
<dbReference type="EMBL" id="JBFTWV010000006">
    <property type="protein sequence ID" value="KAL2799727.1"/>
    <property type="molecule type" value="Genomic_DNA"/>
</dbReference>
<name>A0ABR4GLA1_9EURO</name>
<dbReference type="Proteomes" id="UP001610563">
    <property type="component" value="Unassembled WGS sequence"/>
</dbReference>
<accession>A0ABR4GLA1</accession>
<evidence type="ECO:0000313" key="3">
    <source>
        <dbReference type="Proteomes" id="UP001610563"/>
    </source>
</evidence>